<dbReference type="Pfam" id="PF03050">
    <property type="entry name" value="DDE_Tnp_IS66"/>
    <property type="match status" value="1"/>
</dbReference>
<keyword evidence="3" id="KW-1185">Reference proteome</keyword>
<dbReference type="Proteomes" id="UP000593892">
    <property type="component" value="Chromosome"/>
</dbReference>
<dbReference type="EMBL" id="CP063849">
    <property type="protein sequence ID" value="QOY86921.1"/>
    <property type="molecule type" value="Genomic_DNA"/>
</dbReference>
<dbReference type="RefSeq" id="WP_194448590.1">
    <property type="nucleotide sequence ID" value="NZ_CP063849.1"/>
</dbReference>
<accession>A0A7S7NNK2</accession>
<gene>
    <name evidence="2" type="ORF">IRI77_29720</name>
</gene>
<dbReference type="InterPro" id="IPR052344">
    <property type="entry name" value="Transposase-related"/>
</dbReference>
<evidence type="ECO:0000313" key="2">
    <source>
        <dbReference type="EMBL" id="QOY86921.1"/>
    </source>
</evidence>
<evidence type="ECO:0000259" key="1">
    <source>
        <dbReference type="Pfam" id="PF03050"/>
    </source>
</evidence>
<proteinExistence type="predicted"/>
<dbReference type="InterPro" id="IPR004291">
    <property type="entry name" value="Transposase_IS66_central"/>
</dbReference>
<dbReference type="KEGG" id="pfer:IRI77_29720"/>
<feature type="domain" description="Transposase IS66 central" evidence="1">
    <location>
        <begin position="42"/>
        <end position="308"/>
    </location>
</feature>
<sequence length="367" mass="41177">MLGVPSKLCSFNCLRSGTGQAVAFPSKLCSFNCLRSGTGQAVAFPHNSDYLPLYRLEDIFARQGFEISRATQSVWCGDVADLAEPLYELMAQRVRSSHVVATDDTIMPMLSKGKTANARMWIYVGDDDHAYNVFDFTLNRGRDGPKHFLKDYRQVLLADAYGGYNGVVAGNEITRARCWAHFRRKVVDAEKAAPEIARVVVEMVRALYSVERQATGLPVAERLKLRQENSVPVVTELREKLLGWKEQLLPKHPMAEALNYALSQWEELTVFCSDGAVPLDNNISEREMKRVVLNRKNSLFVGNARGGRTAAILASLTSTCRRHDVDPQLYLTQLLTNLPSVRISDLAEWLPDEWKRRQSASPDGPMK</sequence>
<dbReference type="PANTHER" id="PTHR33678">
    <property type="entry name" value="BLL1576 PROTEIN"/>
    <property type="match status" value="1"/>
</dbReference>
<dbReference type="NCBIfam" id="NF033517">
    <property type="entry name" value="transpos_IS66"/>
    <property type="match status" value="1"/>
</dbReference>
<evidence type="ECO:0000313" key="3">
    <source>
        <dbReference type="Proteomes" id="UP000593892"/>
    </source>
</evidence>
<name>A0A7S7NNK2_PALFE</name>
<reference evidence="2 3" key="1">
    <citation type="submission" date="2020-10" db="EMBL/GenBank/DDBJ databases">
        <title>Complete genome sequence of Paludibaculum fermentans P105T, a facultatively anaerobic acidobacterium capable of dissimilatory Fe(III) reduction.</title>
        <authorList>
            <person name="Dedysh S.N."/>
            <person name="Beletsky A.V."/>
            <person name="Kulichevskaya I.S."/>
            <person name="Mardanov A.V."/>
            <person name="Ravin N.V."/>
        </authorList>
    </citation>
    <scope>NUCLEOTIDE SEQUENCE [LARGE SCALE GENOMIC DNA]</scope>
    <source>
        <strain evidence="2 3">P105</strain>
    </source>
</reference>
<protein>
    <submittedName>
        <fullName evidence="2">IS66 family transposase</fullName>
    </submittedName>
</protein>
<dbReference type="PANTHER" id="PTHR33678:SF1">
    <property type="entry name" value="BLL1576 PROTEIN"/>
    <property type="match status" value="1"/>
</dbReference>
<organism evidence="2 3">
    <name type="scientific">Paludibaculum fermentans</name>
    <dbReference type="NCBI Taxonomy" id="1473598"/>
    <lineage>
        <taxon>Bacteria</taxon>
        <taxon>Pseudomonadati</taxon>
        <taxon>Acidobacteriota</taxon>
        <taxon>Terriglobia</taxon>
        <taxon>Bryobacterales</taxon>
        <taxon>Bryobacteraceae</taxon>
        <taxon>Paludibaculum</taxon>
    </lineage>
</organism>
<dbReference type="AlphaFoldDB" id="A0A7S7NNK2"/>